<name>A0A838ACY1_9PSEU</name>
<protein>
    <recommendedName>
        <fullName evidence="4">Fenitrothion hydrolase</fullName>
    </recommendedName>
</protein>
<accession>A0A838ACY1</accession>
<dbReference type="AlphaFoldDB" id="A0A838ACY1"/>
<keyword evidence="1" id="KW-1133">Transmembrane helix</keyword>
<feature type="transmembrane region" description="Helical" evidence="1">
    <location>
        <begin position="105"/>
        <end position="128"/>
    </location>
</feature>
<feature type="transmembrane region" description="Helical" evidence="1">
    <location>
        <begin position="422"/>
        <end position="439"/>
    </location>
</feature>
<feature type="transmembrane region" description="Helical" evidence="1">
    <location>
        <begin position="149"/>
        <end position="171"/>
    </location>
</feature>
<evidence type="ECO:0000256" key="1">
    <source>
        <dbReference type="SAM" id="Phobius"/>
    </source>
</evidence>
<feature type="transmembrane region" description="Helical" evidence="1">
    <location>
        <begin position="285"/>
        <end position="306"/>
    </location>
</feature>
<feature type="transmembrane region" description="Helical" evidence="1">
    <location>
        <begin position="183"/>
        <end position="202"/>
    </location>
</feature>
<feature type="transmembrane region" description="Helical" evidence="1">
    <location>
        <begin position="382"/>
        <end position="402"/>
    </location>
</feature>
<dbReference type="RefSeq" id="WP_180893961.1">
    <property type="nucleotide sequence ID" value="NZ_JACCKD010000006.1"/>
</dbReference>
<evidence type="ECO:0008006" key="4">
    <source>
        <dbReference type="Google" id="ProtNLM"/>
    </source>
</evidence>
<feature type="transmembrane region" description="Helical" evidence="1">
    <location>
        <begin position="240"/>
        <end position="265"/>
    </location>
</feature>
<evidence type="ECO:0000313" key="2">
    <source>
        <dbReference type="EMBL" id="MBA0127124.1"/>
    </source>
</evidence>
<keyword evidence="3" id="KW-1185">Reference proteome</keyword>
<organism evidence="2 3">
    <name type="scientific">Haloechinothrix aidingensis</name>
    <dbReference type="NCBI Taxonomy" id="2752311"/>
    <lineage>
        <taxon>Bacteria</taxon>
        <taxon>Bacillati</taxon>
        <taxon>Actinomycetota</taxon>
        <taxon>Actinomycetes</taxon>
        <taxon>Pseudonocardiales</taxon>
        <taxon>Pseudonocardiaceae</taxon>
        <taxon>Haloechinothrix</taxon>
    </lineage>
</organism>
<feature type="transmembrane region" description="Helical" evidence="1">
    <location>
        <begin position="327"/>
        <end position="346"/>
    </location>
</feature>
<comment type="caution">
    <text evidence="2">The sequence shown here is derived from an EMBL/GenBank/DDBJ whole genome shotgun (WGS) entry which is preliminary data.</text>
</comment>
<keyword evidence="1" id="KW-0812">Transmembrane</keyword>
<sequence length="440" mass="46818">MSTPGEVLAHGVGGREDLPVPFPFALAGALVALLATFVVLSVAWRDSRFDGRAGRRRLPRWLARVLDAPSFRWALRVAGLVGACWLVGVLLLGPQDSRDNPGPRVLYVLMWVGLPLGSVLLGPLWRALNPLRTVHRAVARLTRTPVDGLVRLPRALGYWPAVVTLAAFVWLELVPPDRAMPPVVLLALSIHAAVMLIGALVFGREWFAHADPFEVYSTLAAQLAPFGRDRGGHLVVRNPFHGLAAIPASPGLTGVVLVLLGSTAFDSLSDSPRWLQLVQGNRSVTLLGTLGLLAAILLLAVAYLLVARVTAVLLGGSRRVAARFAHSLLPIAIGYVLAHYYSLAVVEGQRTLILAAGSLVPDGNPLGLTRADVDLTLVPPTAVATVQVGAVVAGHVIGAIAAHDRAMHLFPPHRARIGQLPLLLLMVAYTYLGLTLLFAA</sequence>
<feature type="transmembrane region" description="Helical" evidence="1">
    <location>
        <begin position="73"/>
        <end position="93"/>
    </location>
</feature>
<reference evidence="2 3" key="1">
    <citation type="submission" date="2020-07" db="EMBL/GenBank/DDBJ databases">
        <title>Genome of Haloechinothrix sp.</title>
        <authorList>
            <person name="Tang S.-K."/>
            <person name="Yang L."/>
            <person name="Zhu W.-Y."/>
        </authorList>
    </citation>
    <scope>NUCLEOTIDE SEQUENCE [LARGE SCALE GENOMIC DNA]</scope>
    <source>
        <strain evidence="2 3">YIM 98757</strain>
    </source>
</reference>
<evidence type="ECO:0000313" key="3">
    <source>
        <dbReference type="Proteomes" id="UP000582974"/>
    </source>
</evidence>
<gene>
    <name evidence="2" type="ORF">H0B56_16360</name>
</gene>
<dbReference type="EMBL" id="JACCKD010000006">
    <property type="protein sequence ID" value="MBA0127124.1"/>
    <property type="molecule type" value="Genomic_DNA"/>
</dbReference>
<keyword evidence="1" id="KW-0472">Membrane</keyword>
<feature type="transmembrane region" description="Helical" evidence="1">
    <location>
        <begin position="20"/>
        <end position="44"/>
    </location>
</feature>
<dbReference type="Proteomes" id="UP000582974">
    <property type="component" value="Unassembled WGS sequence"/>
</dbReference>
<proteinExistence type="predicted"/>